<organism evidence="2 3">
    <name type="scientific">Mycena alexandri</name>
    <dbReference type="NCBI Taxonomy" id="1745969"/>
    <lineage>
        <taxon>Eukaryota</taxon>
        <taxon>Fungi</taxon>
        <taxon>Dikarya</taxon>
        <taxon>Basidiomycota</taxon>
        <taxon>Agaricomycotina</taxon>
        <taxon>Agaricomycetes</taxon>
        <taxon>Agaricomycetidae</taxon>
        <taxon>Agaricales</taxon>
        <taxon>Marasmiineae</taxon>
        <taxon>Mycenaceae</taxon>
        <taxon>Mycena</taxon>
    </lineage>
</organism>
<keyword evidence="1" id="KW-0732">Signal</keyword>
<feature type="signal peptide" evidence="1">
    <location>
        <begin position="1"/>
        <end position="17"/>
    </location>
</feature>
<evidence type="ECO:0000256" key="1">
    <source>
        <dbReference type="SAM" id="SignalP"/>
    </source>
</evidence>
<name>A0AAD6X1N1_9AGAR</name>
<dbReference type="EMBL" id="JARJCM010000049">
    <property type="protein sequence ID" value="KAJ7035573.1"/>
    <property type="molecule type" value="Genomic_DNA"/>
</dbReference>
<gene>
    <name evidence="2" type="ORF">C8F04DRAFT_1097724</name>
</gene>
<dbReference type="AlphaFoldDB" id="A0AAD6X1N1"/>
<proteinExistence type="predicted"/>
<evidence type="ECO:0000313" key="3">
    <source>
        <dbReference type="Proteomes" id="UP001218188"/>
    </source>
</evidence>
<sequence>MKFTFALLAAIVSAAVAAPATHKRQNTCPLQNLSGLTVTASADPSGKTRWDVFTTSSELIQTGDLAWFVNNQPNGNEVFTATVGSQPDLFTFQRKDAQEIGASGTGAGSKLLAASSPATFQVTCSQCDAFASGNDLAANGCTMQLVDDSGNGLGQCIAFAAANSVVQVEACDGSAGQSFGIFSA</sequence>
<accession>A0AAD6X1N1</accession>
<evidence type="ECO:0000313" key="2">
    <source>
        <dbReference type="EMBL" id="KAJ7035573.1"/>
    </source>
</evidence>
<dbReference type="Proteomes" id="UP001218188">
    <property type="component" value="Unassembled WGS sequence"/>
</dbReference>
<keyword evidence="3" id="KW-1185">Reference proteome</keyword>
<feature type="chain" id="PRO_5042078876" evidence="1">
    <location>
        <begin position="18"/>
        <end position="184"/>
    </location>
</feature>
<reference evidence="2" key="1">
    <citation type="submission" date="2023-03" db="EMBL/GenBank/DDBJ databases">
        <title>Massive genome expansion in bonnet fungi (Mycena s.s.) driven by repeated elements and novel gene families across ecological guilds.</title>
        <authorList>
            <consortium name="Lawrence Berkeley National Laboratory"/>
            <person name="Harder C.B."/>
            <person name="Miyauchi S."/>
            <person name="Viragh M."/>
            <person name="Kuo A."/>
            <person name="Thoen E."/>
            <person name="Andreopoulos B."/>
            <person name="Lu D."/>
            <person name="Skrede I."/>
            <person name="Drula E."/>
            <person name="Henrissat B."/>
            <person name="Morin E."/>
            <person name="Kohler A."/>
            <person name="Barry K."/>
            <person name="LaButti K."/>
            <person name="Morin E."/>
            <person name="Salamov A."/>
            <person name="Lipzen A."/>
            <person name="Mereny Z."/>
            <person name="Hegedus B."/>
            <person name="Baldrian P."/>
            <person name="Stursova M."/>
            <person name="Weitz H."/>
            <person name="Taylor A."/>
            <person name="Grigoriev I.V."/>
            <person name="Nagy L.G."/>
            <person name="Martin F."/>
            <person name="Kauserud H."/>
        </authorList>
    </citation>
    <scope>NUCLEOTIDE SEQUENCE</scope>
    <source>
        <strain evidence="2">CBHHK200</strain>
    </source>
</reference>
<protein>
    <submittedName>
        <fullName evidence="2">Uncharacterized protein</fullName>
    </submittedName>
</protein>
<comment type="caution">
    <text evidence="2">The sequence shown here is derived from an EMBL/GenBank/DDBJ whole genome shotgun (WGS) entry which is preliminary data.</text>
</comment>